<evidence type="ECO:0000313" key="1">
    <source>
        <dbReference type="EMBL" id="KAF8426430.1"/>
    </source>
</evidence>
<evidence type="ECO:0000313" key="2">
    <source>
        <dbReference type="Proteomes" id="UP001194468"/>
    </source>
</evidence>
<proteinExistence type="predicted"/>
<comment type="caution">
    <text evidence="1">The sequence shown here is derived from an EMBL/GenBank/DDBJ whole genome shotgun (WGS) entry which is preliminary data.</text>
</comment>
<protein>
    <submittedName>
        <fullName evidence="1">Uncharacterized protein</fullName>
    </submittedName>
</protein>
<name>A0AAD4BG48_BOLED</name>
<reference evidence="1" key="1">
    <citation type="submission" date="2019-10" db="EMBL/GenBank/DDBJ databases">
        <authorList>
            <consortium name="DOE Joint Genome Institute"/>
            <person name="Kuo A."/>
            <person name="Miyauchi S."/>
            <person name="Kiss E."/>
            <person name="Drula E."/>
            <person name="Kohler A."/>
            <person name="Sanchez-Garcia M."/>
            <person name="Andreopoulos B."/>
            <person name="Barry K.W."/>
            <person name="Bonito G."/>
            <person name="Buee M."/>
            <person name="Carver A."/>
            <person name="Chen C."/>
            <person name="Cichocki N."/>
            <person name="Clum A."/>
            <person name="Culley D."/>
            <person name="Crous P.W."/>
            <person name="Fauchery L."/>
            <person name="Girlanda M."/>
            <person name="Hayes R."/>
            <person name="Keri Z."/>
            <person name="LaButti K."/>
            <person name="Lipzen A."/>
            <person name="Lombard V."/>
            <person name="Magnuson J."/>
            <person name="Maillard F."/>
            <person name="Morin E."/>
            <person name="Murat C."/>
            <person name="Nolan M."/>
            <person name="Ohm R."/>
            <person name="Pangilinan J."/>
            <person name="Pereira M."/>
            <person name="Perotto S."/>
            <person name="Peter M."/>
            <person name="Riley R."/>
            <person name="Sitrit Y."/>
            <person name="Stielow B."/>
            <person name="Szollosi G."/>
            <person name="Zifcakova L."/>
            <person name="Stursova M."/>
            <person name="Spatafora J.W."/>
            <person name="Tedersoo L."/>
            <person name="Vaario L.-M."/>
            <person name="Yamada A."/>
            <person name="Yan M."/>
            <person name="Wang P."/>
            <person name="Xu J."/>
            <person name="Bruns T."/>
            <person name="Baldrian P."/>
            <person name="Vilgalys R."/>
            <person name="Henrissat B."/>
            <person name="Grigoriev I.V."/>
            <person name="Hibbett D."/>
            <person name="Nagy L.G."/>
            <person name="Martin F.M."/>
        </authorList>
    </citation>
    <scope>NUCLEOTIDE SEQUENCE</scope>
    <source>
        <strain evidence="1">BED1</strain>
    </source>
</reference>
<organism evidence="1 2">
    <name type="scientific">Boletus edulis BED1</name>
    <dbReference type="NCBI Taxonomy" id="1328754"/>
    <lineage>
        <taxon>Eukaryota</taxon>
        <taxon>Fungi</taxon>
        <taxon>Dikarya</taxon>
        <taxon>Basidiomycota</taxon>
        <taxon>Agaricomycotina</taxon>
        <taxon>Agaricomycetes</taxon>
        <taxon>Agaricomycetidae</taxon>
        <taxon>Boletales</taxon>
        <taxon>Boletineae</taxon>
        <taxon>Boletaceae</taxon>
        <taxon>Boletoideae</taxon>
        <taxon>Boletus</taxon>
    </lineage>
</organism>
<gene>
    <name evidence="1" type="ORF">L210DRAFT_3351898</name>
</gene>
<keyword evidence="2" id="KW-1185">Reference proteome</keyword>
<feature type="non-terminal residue" evidence="1">
    <location>
        <position position="50"/>
    </location>
</feature>
<accession>A0AAD4BG48</accession>
<dbReference type="Proteomes" id="UP001194468">
    <property type="component" value="Unassembled WGS sequence"/>
</dbReference>
<reference evidence="1" key="2">
    <citation type="journal article" date="2020" name="Nat. Commun.">
        <title>Large-scale genome sequencing of mycorrhizal fungi provides insights into the early evolution of symbiotic traits.</title>
        <authorList>
            <person name="Miyauchi S."/>
            <person name="Kiss E."/>
            <person name="Kuo A."/>
            <person name="Drula E."/>
            <person name="Kohler A."/>
            <person name="Sanchez-Garcia M."/>
            <person name="Morin E."/>
            <person name="Andreopoulos B."/>
            <person name="Barry K.W."/>
            <person name="Bonito G."/>
            <person name="Buee M."/>
            <person name="Carver A."/>
            <person name="Chen C."/>
            <person name="Cichocki N."/>
            <person name="Clum A."/>
            <person name="Culley D."/>
            <person name="Crous P.W."/>
            <person name="Fauchery L."/>
            <person name="Girlanda M."/>
            <person name="Hayes R.D."/>
            <person name="Keri Z."/>
            <person name="LaButti K."/>
            <person name="Lipzen A."/>
            <person name="Lombard V."/>
            <person name="Magnuson J."/>
            <person name="Maillard F."/>
            <person name="Murat C."/>
            <person name="Nolan M."/>
            <person name="Ohm R.A."/>
            <person name="Pangilinan J."/>
            <person name="Pereira M.F."/>
            <person name="Perotto S."/>
            <person name="Peter M."/>
            <person name="Pfister S."/>
            <person name="Riley R."/>
            <person name="Sitrit Y."/>
            <person name="Stielow J.B."/>
            <person name="Szollosi G."/>
            <person name="Zifcakova L."/>
            <person name="Stursova M."/>
            <person name="Spatafora J.W."/>
            <person name="Tedersoo L."/>
            <person name="Vaario L.M."/>
            <person name="Yamada A."/>
            <person name="Yan M."/>
            <person name="Wang P."/>
            <person name="Xu J."/>
            <person name="Bruns T."/>
            <person name="Baldrian P."/>
            <person name="Vilgalys R."/>
            <person name="Dunand C."/>
            <person name="Henrissat B."/>
            <person name="Grigoriev I.V."/>
            <person name="Hibbett D."/>
            <person name="Nagy L.G."/>
            <person name="Martin F.M."/>
        </authorList>
    </citation>
    <scope>NUCLEOTIDE SEQUENCE</scope>
    <source>
        <strain evidence="1">BED1</strain>
    </source>
</reference>
<dbReference type="EMBL" id="WHUW01000087">
    <property type="protein sequence ID" value="KAF8426430.1"/>
    <property type="molecule type" value="Genomic_DNA"/>
</dbReference>
<sequence length="50" mass="5770">PLVYIHWFKPLRQLDNAVGMFCVSRLTRHHQPNAAVIPADRLVQICHPIP</sequence>
<dbReference type="AlphaFoldDB" id="A0AAD4BG48"/>
<feature type="non-terminal residue" evidence="1">
    <location>
        <position position="1"/>
    </location>
</feature>